<comment type="caution">
    <text evidence="2">The sequence shown here is derived from an EMBL/GenBank/DDBJ whole genome shotgun (WGS) entry which is preliminary data.</text>
</comment>
<proteinExistence type="predicted"/>
<feature type="transmembrane region" description="Helical" evidence="1">
    <location>
        <begin position="42"/>
        <end position="64"/>
    </location>
</feature>
<reference evidence="2 3" key="1">
    <citation type="journal article" date="2016" name="Nat. Commun.">
        <title>Thousands of microbial genomes shed light on interconnected biogeochemical processes in an aquifer system.</title>
        <authorList>
            <person name="Anantharaman K."/>
            <person name="Brown C.T."/>
            <person name="Hug L.A."/>
            <person name="Sharon I."/>
            <person name="Castelle C.J."/>
            <person name="Probst A.J."/>
            <person name="Thomas B.C."/>
            <person name="Singh A."/>
            <person name="Wilkins M.J."/>
            <person name="Karaoz U."/>
            <person name="Brodie E.L."/>
            <person name="Williams K.H."/>
            <person name="Hubbard S.S."/>
            <person name="Banfield J.F."/>
        </authorList>
    </citation>
    <scope>NUCLEOTIDE SEQUENCE [LARGE SCALE GENOMIC DNA]</scope>
</reference>
<evidence type="ECO:0000256" key="1">
    <source>
        <dbReference type="SAM" id="Phobius"/>
    </source>
</evidence>
<feature type="transmembrane region" description="Helical" evidence="1">
    <location>
        <begin position="7"/>
        <end position="30"/>
    </location>
</feature>
<keyword evidence="1" id="KW-0812">Transmembrane</keyword>
<sequence length="83" mass="9512">MNKPLAFLEAIVLCYVVGMLFGIAITHISAGLRWENPAVREWLTANISLAYGVGFMFTLLIMLFRCLPRRAARNQQEDQRPTW</sequence>
<dbReference type="EMBL" id="MHBZ01000034">
    <property type="protein sequence ID" value="OGY10457.1"/>
    <property type="molecule type" value="Genomic_DNA"/>
</dbReference>
<dbReference type="Proteomes" id="UP000178319">
    <property type="component" value="Unassembled WGS sequence"/>
</dbReference>
<gene>
    <name evidence="2" type="ORF">A3D26_04365</name>
</gene>
<protein>
    <submittedName>
        <fullName evidence="2">Uncharacterized protein</fullName>
    </submittedName>
</protein>
<evidence type="ECO:0000313" key="2">
    <source>
        <dbReference type="EMBL" id="OGY10457.1"/>
    </source>
</evidence>
<name>A0A1G1V514_9BACT</name>
<evidence type="ECO:0000313" key="3">
    <source>
        <dbReference type="Proteomes" id="UP000178319"/>
    </source>
</evidence>
<keyword evidence="1" id="KW-1133">Transmembrane helix</keyword>
<dbReference type="AlphaFoldDB" id="A0A1G1V514"/>
<organism evidence="2 3">
    <name type="scientific">Candidatus Blackburnbacteria bacterium RIFCSPHIGHO2_02_FULL_44_20</name>
    <dbReference type="NCBI Taxonomy" id="1797516"/>
    <lineage>
        <taxon>Bacteria</taxon>
        <taxon>Candidatus Blackburniibacteriota</taxon>
    </lineage>
</organism>
<keyword evidence="1" id="KW-0472">Membrane</keyword>
<accession>A0A1G1V514</accession>